<accession>A0AAN7GXE8</accession>
<organism evidence="2 3">
    <name type="scientific">Podospora fimiseda</name>
    <dbReference type="NCBI Taxonomy" id="252190"/>
    <lineage>
        <taxon>Eukaryota</taxon>
        <taxon>Fungi</taxon>
        <taxon>Dikarya</taxon>
        <taxon>Ascomycota</taxon>
        <taxon>Pezizomycotina</taxon>
        <taxon>Sordariomycetes</taxon>
        <taxon>Sordariomycetidae</taxon>
        <taxon>Sordariales</taxon>
        <taxon>Podosporaceae</taxon>
        <taxon>Podospora</taxon>
    </lineage>
</organism>
<dbReference type="GO" id="GO:0003830">
    <property type="term" value="F:beta-1,4-mannosylglycoprotein 4-beta-N-acetylglucosaminyltransferase activity"/>
    <property type="evidence" value="ECO:0007669"/>
    <property type="project" value="InterPro"/>
</dbReference>
<protein>
    <submittedName>
        <fullName evidence="2">Glycosyltransferase</fullName>
    </submittedName>
</protein>
<sequence>MRYHVKSSRIIIMLSMSTRFWRWLRIATVFVIFWLIYQGTSEYQLRTSAKLDVCRSHGWRPYRQAPTKPRKVYDLMMVNTELDWLEIRMNSTWDEIDYFVIVESARTFTGLSKPLVFKNNPSRLKQYQSKMIYHEVEYPPDFVAHRAWDNEDFQRNSMLVQVFPKLVGTPKEANNGDVIVVSDVDEIPRPSTLAVLRACDFPRRLTLRSRFYYYSFQYLHRGDEWAHPQATYYQGLSKTLLPNDLRIGDGGLWPFKLFEKADFPNASWHCSSCFETMDELLTKMRSFAHVWMNAEQYRDRRRIADRIRNGKDLWDREGEVYDRIENNQDVPSFLLHENERFKYLLNRDGPTAGFIDYNE</sequence>
<dbReference type="Proteomes" id="UP001301958">
    <property type="component" value="Unassembled WGS sequence"/>
</dbReference>
<dbReference type="Pfam" id="PF04724">
    <property type="entry name" value="Glyco_transf_17"/>
    <property type="match status" value="1"/>
</dbReference>
<dbReference type="AlphaFoldDB" id="A0AAN7GXE8"/>
<keyword evidence="1" id="KW-0812">Transmembrane</keyword>
<evidence type="ECO:0000313" key="2">
    <source>
        <dbReference type="EMBL" id="KAK4229066.1"/>
    </source>
</evidence>
<dbReference type="GO" id="GO:0006044">
    <property type="term" value="P:N-acetylglucosamine metabolic process"/>
    <property type="evidence" value="ECO:0007669"/>
    <property type="project" value="TreeGrafter"/>
</dbReference>
<reference evidence="2" key="2">
    <citation type="submission" date="2023-05" db="EMBL/GenBank/DDBJ databases">
        <authorList>
            <consortium name="Lawrence Berkeley National Laboratory"/>
            <person name="Steindorff A."/>
            <person name="Hensen N."/>
            <person name="Bonometti L."/>
            <person name="Westerberg I."/>
            <person name="Brannstrom I.O."/>
            <person name="Guillou S."/>
            <person name="Cros-Aarteil S."/>
            <person name="Calhoun S."/>
            <person name="Haridas S."/>
            <person name="Kuo A."/>
            <person name="Mondo S."/>
            <person name="Pangilinan J."/>
            <person name="Riley R."/>
            <person name="Labutti K."/>
            <person name="Andreopoulos B."/>
            <person name="Lipzen A."/>
            <person name="Chen C."/>
            <person name="Yanf M."/>
            <person name="Daum C."/>
            <person name="Ng V."/>
            <person name="Clum A."/>
            <person name="Ohm R."/>
            <person name="Martin F."/>
            <person name="Silar P."/>
            <person name="Natvig D."/>
            <person name="Lalanne C."/>
            <person name="Gautier V."/>
            <person name="Ament-Velasquez S.L."/>
            <person name="Kruys A."/>
            <person name="Hutchinson M.I."/>
            <person name="Powell A.J."/>
            <person name="Barry K."/>
            <person name="Miller A.N."/>
            <person name="Grigoriev I.V."/>
            <person name="Debuchy R."/>
            <person name="Gladieux P."/>
            <person name="Thoren M.H."/>
            <person name="Johannesson H."/>
        </authorList>
    </citation>
    <scope>NUCLEOTIDE SEQUENCE</scope>
    <source>
        <strain evidence="2">CBS 990.96</strain>
    </source>
</reference>
<evidence type="ECO:0000256" key="1">
    <source>
        <dbReference type="SAM" id="Phobius"/>
    </source>
</evidence>
<proteinExistence type="predicted"/>
<reference evidence="2" key="1">
    <citation type="journal article" date="2023" name="Mol. Phylogenet. Evol.">
        <title>Genome-scale phylogeny and comparative genomics of the fungal order Sordariales.</title>
        <authorList>
            <person name="Hensen N."/>
            <person name="Bonometti L."/>
            <person name="Westerberg I."/>
            <person name="Brannstrom I.O."/>
            <person name="Guillou S."/>
            <person name="Cros-Aarteil S."/>
            <person name="Calhoun S."/>
            <person name="Haridas S."/>
            <person name="Kuo A."/>
            <person name="Mondo S."/>
            <person name="Pangilinan J."/>
            <person name="Riley R."/>
            <person name="LaButti K."/>
            <person name="Andreopoulos B."/>
            <person name="Lipzen A."/>
            <person name="Chen C."/>
            <person name="Yan M."/>
            <person name="Daum C."/>
            <person name="Ng V."/>
            <person name="Clum A."/>
            <person name="Steindorff A."/>
            <person name="Ohm R.A."/>
            <person name="Martin F."/>
            <person name="Silar P."/>
            <person name="Natvig D.O."/>
            <person name="Lalanne C."/>
            <person name="Gautier V."/>
            <person name="Ament-Velasquez S.L."/>
            <person name="Kruys A."/>
            <person name="Hutchinson M.I."/>
            <person name="Powell A.J."/>
            <person name="Barry K."/>
            <person name="Miller A.N."/>
            <person name="Grigoriev I.V."/>
            <person name="Debuchy R."/>
            <person name="Gladieux P."/>
            <person name="Hiltunen Thoren M."/>
            <person name="Johannesson H."/>
        </authorList>
    </citation>
    <scope>NUCLEOTIDE SEQUENCE</scope>
    <source>
        <strain evidence="2">CBS 990.96</strain>
    </source>
</reference>
<dbReference type="InterPro" id="IPR006813">
    <property type="entry name" value="Glyco_trans_17"/>
</dbReference>
<comment type="caution">
    <text evidence="2">The sequence shown here is derived from an EMBL/GenBank/DDBJ whole genome shotgun (WGS) entry which is preliminary data.</text>
</comment>
<gene>
    <name evidence="2" type="ORF">QBC38DRAFT_128832</name>
</gene>
<keyword evidence="3" id="KW-1185">Reference proteome</keyword>
<dbReference type="PANTHER" id="PTHR12224:SF0">
    <property type="entry name" value="BETA-1,4-MANNOSYL-GLYCOPROTEIN 4-BETA-N-ACETYLGLUCOSAMINYLTRANSFERASE"/>
    <property type="match status" value="1"/>
</dbReference>
<name>A0AAN7GXE8_9PEZI</name>
<keyword evidence="1" id="KW-0472">Membrane</keyword>
<dbReference type="EMBL" id="MU865312">
    <property type="protein sequence ID" value="KAK4229066.1"/>
    <property type="molecule type" value="Genomic_DNA"/>
</dbReference>
<feature type="transmembrane region" description="Helical" evidence="1">
    <location>
        <begin position="20"/>
        <end position="37"/>
    </location>
</feature>
<keyword evidence="1" id="KW-1133">Transmembrane helix</keyword>
<dbReference type="PANTHER" id="PTHR12224">
    <property type="entry name" value="BETA-1,4-MANNOSYL-GLYCOPROTEIN BETA-1,4-N-ACETYLGLUCOSAMINYL-TRANSFERASE"/>
    <property type="match status" value="1"/>
</dbReference>
<evidence type="ECO:0000313" key="3">
    <source>
        <dbReference type="Proteomes" id="UP001301958"/>
    </source>
</evidence>
<dbReference type="GO" id="GO:0016020">
    <property type="term" value="C:membrane"/>
    <property type="evidence" value="ECO:0007669"/>
    <property type="project" value="InterPro"/>
</dbReference>